<dbReference type="EMBL" id="KV016693">
    <property type="protein sequence ID" value="KZV19483.1"/>
    <property type="molecule type" value="Genomic_DNA"/>
</dbReference>
<evidence type="ECO:0000313" key="3">
    <source>
        <dbReference type="EMBL" id="KZV19483.1"/>
    </source>
</evidence>
<evidence type="ECO:0000313" key="4">
    <source>
        <dbReference type="Proteomes" id="UP000250235"/>
    </source>
</evidence>
<accession>A0A2Z7ACJ9</accession>
<dbReference type="OrthoDB" id="901651at2759"/>
<protein>
    <submittedName>
        <fullName evidence="3">Uncharacterized protein</fullName>
    </submittedName>
</protein>
<keyword evidence="2" id="KW-0472">Membrane</keyword>
<feature type="transmembrane region" description="Helical" evidence="2">
    <location>
        <begin position="61"/>
        <end position="80"/>
    </location>
</feature>
<sequence>MSSDPKRSGNGAAGAAAGGGGGFGAKLEHFLYSGEKKHVAAGIAIIGVLFGVPWYLRNRGLLFSISFGICCVVLDFHPMMGDGVTFGPVAY</sequence>
<feature type="region of interest" description="Disordered" evidence="1">
    <location>
        <begin position="1"/>
        <end position="21"/>
    </location>
</feature>
<proteinExistence type="predicted"/>
<dbReference type="PANTHER" id="PTHR35990:SF1">
    <property type="entry name" value="GAG1AT PROTEIN"/>
    <property type="match status" value="1"/>
</dbReference>
<reference evidence="3 4" key="1">
    <citation type="journal article" date="2015" name="Proc. Natl. Acad. Sci. U.S.A.">
        <title>The resurrection genome of Boea hygrometrica: A blueprint for survival of dehydration.</title>
        <authorList>
            <person name="Xiao L."/>
            <person name="Yang G."/>
            <person name="Zhang L."/>
            <person name="Yang X."/>
            <person name="Zhao S."/>
            <person name="Ji Z."/>
            <person name="Zhou Q."/>
            <person name="Hu M."/>
            <person name="Wang Y."/>
            <person name="Chen M."/>
            <person name="Xu Y."/>
            <person name="Jin H."/>
            <person name="Xiao X."/>
            <person name="Hu G."/>
            <person name="Bao F."/>
            <person name="Hu Y."/>
            <person name="Wan P."/>
            <person name="Li L."/>
            <person name="Deng X."/>
            <person name="Kuang T."/>
            <person name="Xiang C."/>
            <person name="Zhu J.K."/>
            <person name="Oliver M.J."/>
            <person name="He Y."/>
        </authorList>
    </citation>
    <scope>NUCLEOTIDE SEQUENCE [LARGE SCALE GENOMIC DNA]</scope>
    <source>
        <strain evidence="4">cv. XS01</strain>
    </source>
</reference>
<keyword evidence="2" id="KW-1133">Transmembrane helix</keyword>
<organism evidence="3 4">
    <name type="scientific">Dorcoceras hygrometricum</name>
    <dbReference type="NCBI Taxonomy" id="472368"/>
    <lineage>
        <taxon>Eukaryota</taxon>
        <taxon>Viridiplantae</taxon>
        <taxon>Streptophyta</taxon>
        <taxon>Embryophyta</taxon>
        <taxon>Tracheophyta</taxon>
        <taxon>Spermatophyta</taxon>
        <taxon>Magnoliopsida</taxon>
        <taxon>eudicotyledons</taxon>
        <taxon>Gunneridae</taxon>
        <taxon>Pentapetalae</taxon>
        <taxon>asterids</taxon>
        <taxon>lamiids</taxon>
        <taxon>Lamiales</taxon>
        <taxon>Gesneriaceae</taxon>
        <taxon>Didymocarpoideae</taxon>
        <taxon>Trichosporeae</taxon>
        <taxon>Loxocarpinae</taxon>
        <taxon>Dorcoceras</taxon>
    </lineage>
</organism>
<dbReference type="AlphaFoldDB" id="A0A2Z7ACJ9"/>
<keyword evidence="2" id="KW-0812">Transmembrane</keyword>
<keyword evidence="4" id="KW-1185">Reference proteome</keyword>
<evidence type="ECO:0000256" key="1">
    <source>
        <dbReference type="SAM" id="MobiDB-lite"/>
    </source>
</evidence>
<name>A0A2Z7ACJ9_9LAMI</name>
<dbReference type="Proteomes" id="UP000250235">
    <property type="component" value="Unassembled WGS sequence"/>
</dbReference>
<feature type="transmembrane region" description="Helical" evidence="2">
    <location>
        <begin position="38"/>
        <end position="56"/>
    </location>
</feature>
<evidence type="ECO:0000256" key="2">
    <source>
        <dbReference type="SAM" id="Phobius"/>
    </source>
</evidence>
<gene>
    <name evidence="3" type="ORF">F511_32064</name>
</gene>
<dbReference type="PANTHER" id="PTHR35990">
    <property type="entry name" value="GAG1AT PROTEIN"/>
    <property type="match status" value="1"/>
</dbReference>